<protein>
    <submittedName>
        <fullName evidence="2">Uncharacterized protein</fullName>
    </submittedName>
</protein>
<gene>
    <name evidence="2" type="ORF">LBUCD034_0899</name>
</gene>
<keyword evidence="1" id="KW-1133">Transmembrane helix</keyword>
<reference evidence="2 3" key="1">
    <citation type="journal article" date="2012" name="J. Biotechnol.">
        <title>Insights into the completely annotated genome of Lactobacillus buchneri CD034, a strain isolated from stable grass silage.</title>
        <authorList>
            <person name="Heinl S."/>
            <person name="Wibberg D."/>
            <person name="Eikmeyer F."/>
            <person name="Szczepanowski R."/>
            <person name="Blom J."/>
            <person name="Linke B."/>
            <person name="Goesmann A."/>
            <person name="Grabherr R."/>
            <person name="Schwab H."/>
            <person name="Puhler A."/>
            <person name="Schluter A."/>
        </authorList>
    </citation>
    <scope>NUCLEOTIDE SEQUENCE [LARGE SCALE GENOMIC DNA]</scope>
    <source>
        <strain evidence="2 3">CD034</strain>
    </source>
</reference>
<dbReference type="HOGENOM" id="CLU_2844263_0_0_9"/>
<dbReference type="KEGG" id="lbn:LBUCD034_0899"/>
<proteinExistence type="predicted"/>
<dbReference type="PATRIC" id="fig|1071400.3.peg.856"/>
<feature type="transmembrane region" description="Helical" evidence="1">
    <location>
        <begin position="41"/>
        <end position="61"/>
    </location>
</feature>
<evidence type="ECO:0000313" key="3">
    <source>
        <dbReference type="Proteomes" id="UP000007332"/>
    </source>
</evidence>
<evidence type="ECO:0000313" key="2">
    <source>
        <dbReference type="EMBL" id="AFR99946.1"/>
    </source>
</evidence>
<accession>J9W2Q5</accession>
<organism evidence="2 3">
    <name type="scientific">Lentilactobacillus buchneri subsp. silagei CD034</name>
    <dbReference type="NCBI Taxonomy" id="1071400"/>
    <lineage>
        <taxon>Bacteria</taxon>
        <taxon>Bacillati</taxon>
        <taxon>Bacillota</taxon>
        <taxon>Bacilli</taxon>
        <taxon>Lactobacillales</taxon>
        <taxon>Lactobacillaceae</taxon>
        <taxon>Lentilactobacillus</taxon>
        <taxon>Lentilactobacillus buchneri subsp. silagei</taxon>
    </lineage>
</organism>
<dbReference type="STRING" id="1071400.LBUCD034_0899"/>
<name>J9W2Q5_LENBU</name>
<dbReference type="RefSeq" id="WP_014939728.1">
    <property type="nucleotide sequence ID" value="NC_018610.1"/>
</dbReference>
<keyword evidence="1" id="KW-0812">Transmembrane</keyword>
<evidence type="ECO:0000256" key="1">
    <source>
        <dbReference type="SAM" id="Phobius"/>
    </source>
</evidence>
<dbReference type="AlphaFoldDB" id="J9W2Q5"/>
<dbReference type="EMBL" id="CP003043">
    <property type="protein sequence ID" value="AFR99946.1"/>
    <property type="molecule type" value="Genomic_DNA"/>
</dbReference>
<sequence length="65" mass="7190">MASSISTNIIKKPLTNTQGLSSENQSTNNRIKSSSSVIHGVAFYLPSFYPTSTFLILSFFIEKNM</sequence>
<keyword evidence="1" id="KW-0472">Membrane</keyword>
<dbReference type="Proteomes" id="UP000007332">
    <property type="component" value="Chromosome"/>
</dbReference>
<keyword evidence="3" id="KW-1185">Reference proteome</keyword>